<feature type="signal peptide" evidence="3">
    <location>
        <begin position="1"/>
        <end position="15"/>
    </location>
</feature>
<feature type="region of interest" description="Disordered" evidence="2">
    <location>
        <begin position="26"/>
        <end position="88"/>
    </location>
</feature>
<sequence length="402" mass="43030">MLVITLFLCVAFALACSQDATNTLLPTPNPAPTHDAPIQQPSLTEQEPQTTGAPILTPTPLAGPTATIDKPTLLPPANSSNAPTSNLKVASSQGLSQFTQLVVFGDNLSDNGNGSSAHGVAGNPSFIYGFNTWTNGPIAASYLSTLLSLPLNQNFAFGHAAGGSKFGVTVDNSFTQSDAEAPDAAEQILNYTTSPGFNKENAEKSLHFFWFGNNDVLPWLMNPRPHIFFGAGADEGNRVFATDLATRIADNVGSLLDAGARKVIVPNIYPRHVAPVVAAYFGLDAAAVEQYGGVIRSVNSQLKTRLEAFGERVIYYDAFRFMINMHEQAKNGGVDGIHFMTPGADICDGASKQAVPGTDNWELCQVQGRADEFYWMQFLDPTTHVHRLVAEDMAKVVRVALG</sequence>
<dbReference type="GO" id="GO:0016788">
    <property type="term" value="F:hydrolase activity, acting on ester bonds"/>
    <property type="evidence" value="ECO:0007669"/>
    <property type="project" value="InterPro"/>
</dbReference>
<organism evidence="4 5">
    <name type="scientific">Pseudomassariella vexata</name>
    <dbReference type="NCBI Taxonomy" id="1141098"/>
    <lineage>
        <taxon>Eukaryota</taxon>
        <taxon>Fungi</taxon>
        <taxon>Dikarya</taxon>
        <taxon>Ascomycota</taxon>
        <taxon>Pezizomycotina</taxon>
        <taxon>Sordariomycetes</taxon>
        <taxon>Xylariomycetidae</taxon>
        <taxon>Amphisphaeriales</taxon>
        <taxon>Pseudomassariaceae</taxon>
        <taxon>Pseudomassariella</taxon>
    </lineage>
</organism>
<keyword evidence="5" id="KW-1185">Reference proteome</keyword>
<protein>
    <submittedName>
        <fullName evidence="4">Uncharacterized protein</fullName>
    </submittedName>
</protein>
<dbReference type="Proteomes" id="UP000193689">
    <property type="component" value="Unassembled WGS sequence"/>
</dbReference>
<dbReference type="InterPro" id="IPR036514">
    <property type="entry name" value="SGNH_hydro_sf"/>
</dbReference>
<evidence type="ECO:0000256" key="3">
    <source>
        <dbReference type="SAM" id="SignalP"/>
    </source>
</evidence>
<feature type="chain" id="PRO_5012282367" evidence="3">
    <location>
        <begin position="16"/>
        <end position="402"/>
    </location>
</feature>
<dbReference type="EMBL" id="MCFJ01000016">
    <property type="protein sequence ID" value="ORY58520.1"/>
    <property type="molecule type" value="Genomic_DNA"/>
</dbReference>
<dbReference type="InterPro" id="IPR051058">
    <property type="entry name" value="GDSL_Est/Lipase"/>
</dbReference>
<gene>
    <name evidence="4" type="ORF">BCR38DRAFT_447535</name>
</gene>
<dbReference type="GeneID" id="63777371"/>
<keyword evidence="3" id="KW-0732">Signal</keyword>
<accession>A0A1Y2DGZ0</accession>
<dbReference type="InParanoid" id="A0A1Y2DGZ0"/>
<evidence type="ECO:0000313" key="4">
    <source>
        <dbReference type="EMBL" id="ORY58520.1"/>
    </source>
</evidence>
<proteinExistence type="predicted"/>
<feature type="compositionally biased region" description="Polar residues" evidence="2">
    <location>
        <begin position="39"/>
        <end position="52"/>
    </location>
</feature>
<feature type="compositionally biased region" description="Polar residues" evidence="2">
    <location>
        <begin position="77"/>
        <end position="88"/>
    </location>
</feature>
<evidence type="ECO:0000256" key="2">
    <source>
        <dbReference type="SAM" id="MobiDB-lite"/>
    </source>
</evidence>
<dbReference type="Pfam" id="PF00657">
    <property type="entry name" value="Lipase_GDSL"/>
    <property type="match status" value="1"/>
</dbReference>
<dbReference type="PANTHER" id="PTHR45648">
    <property type="entry name" value="GDSL LIPASE/ACYLHYDROLASE FAMILY PROTEIN (AFU_ORTHOLOGUE AFUA_4G14700)"/>
    <property type="match status" value="1"/>
</dbReference>
<dbReference type="Gene3D" id="3.40.50.1110">
    <property type="entry name" value="SGNH hydrolase"/>
    <property type="match status" value="1"/>
</dbReference>
<evidence type="ECO:0000313" key="5">
    <source>
        <dbReference type="Proteomes" id="UP000193689"/>
    </source>
</evidence>
<name>A0A1Y2DGZ0_9PEZI</name>
<comment type="caution">
    <text evidence="4">The sequence shown here is derived from an EMBL/GenBank/DDBJ whole genome shotgun (WGS) entry which is preliminary data.</text>
</comment>
<dbReference type="PANTHER" id="PTHR45648:SF22">
    <property type="entry name" value="GDSL LIPASE_ACYLHYDROLASE FAMILY PROTEIN (AFU_ORTHOLOGUE AFUA_4G14700)"/>
    <property type="match status" value="1"/>
</dbReference>
<feature type="compositionally biased region" description="Low complexity" evidence="2">
    <location>
        <begin position="53"/>
        <end position="68"/>
    </location>
</feature>
<evidence type="ECO:0000256" key="1">
    <source>
        <dbReference type="ARBA" id="ARBA00022801"/>
    </source>
</evidence>
<dbReference type="RefSeq" id="XP_040711437.1">
    <property type="nucleotide sequence ID" value="XM_040861159.1"/>
</dbReference>
<dbReference type="InterPro" id="IPR001087">
    <property type="entry name" value="GDSL"/>
</dbReference>
<dbReference type="OrthoDB" id="1600564at2759"/>
<keyword evidence="1" id="KW-0378">Hydrolase</keyword>
<dbReference type="AlphaFoldDB" id="A0A1Y2DGZ0"/>
<dbReference type="STRING" id="1141098.A0A1Y2DGZ0"/>
<reference evidence="4 5" key="1">
    <citation type="submission" date="2016-07" db="EMBL/GenBank/DDBJ databases">
        <title>Pervasive Adenine N6-methylation of Active Genes in Fungi.</title>
        <authorList>
            <consortium name="DOE Joint Genome Institute"/>
            <person name="Mondo S.J."/>
            <person name="Dannebaum R.O."/>
            <person name="Kuo R.C."/>
            <person name="Labutti K."/>
            <person name="Haridas S."/>
            <person name="Kuo A."/>
            <person name="Salamov A."/>
            <person name="Ahrendt S.R."/>
            <person name="Lipzen A."/>
            <person name="Sullivan W."/>
            <person name="Andreopoulos W.B."/>
            <person name="Clum A."/>
            <person name="Lindquist E."/>
            <person name="Daum C."/>
            <person name="Ramamoorthy G.K."/>
            <person name="Gryganskyi A."/>
            <person name="Culley D."/>
            <person name="Magnuson J.K."/>
            <person name="James T.Y."/>
            <person name="O'Malley M.A."/>
            <person name="Stajich J.E."/>
            <person name="Spatafora J.W."/>
            <person name="Visel A."/>
            <person name="Grigoriev I.V."/>
        </authorList>
    </citation>
    <scope>NUCLEOTIDE SEQUENCE [LARGE SCALE GENOMIC DNA]</scope>
    <source>
        <strain evidence="4 5">CBS 129021</strain>
    </source>
</reference>